<dbReference type="RefSeq" id="WP_130584780.1">
    <property type="nucleotide sequence ID" value="NZ_CP029159.1"/>
</dbReference>
<dbReference type="PRINTS" id="PR00723">
    <property type="entry name" value="SUBTILISIN"/>
</dbReference>
<evidence type="ECO:0000256" key="8">
    <source>
        <dbReference type="SAM" id="SignalP"/>
    </source>
</evidence>
<gene>
    <name evidence="10" type="ORF">STSU_003085</name>
</gene>
<dbReference type="Proteomes" id="UP000005940">
    <property type="component" value="Chromosome"/>
</dbReference>
<dbReference type="EMBL" id="CP029159">
    <property type="protein sequence ID" value="QKM66300.1"/>
    <property type="molecule type" value="Genomic_DNA"/>
</dbReference>
<evidence type="ECO:0000256" key="6">
    <source>
        <dbReference type="SAM" id="MobiDB-lite"/>
    </source>
</evidence>
<dbReference type="Pfam" id="PF00082">
    <property type="entry name" value="Peptidase_S8"/>
    <property type="match status" value="1"/>
</dbReference>
<keyword evidence="4" id="KW-0720">Serine protease</keyword>
<dbReference type="InterPro" id="IPR036852">
    <property type="entry name" value="Peptidase_S8/S53_dom_sf"/>
</dbReference>
<evidence type="ECO:0000259" key="9">
    <source>
        <dbReference type="Pfam" id="PF00082"/>
    </source>
</evidence>
<evidence type="ECO:0000313" key="11">
    <source>
        <dbReference type="Proteomes" id="UP000005940"/>
    </source>
</evidence>
<feature type="transmembrane region" description="Helical" evidence="7">
    <location>
        <begin position="363"/>
        <end position="384"/>
    </location>
</feature>
<evidence type="ECO:0000256" key="2">
    <source>
        <dbReference type="ARBA" id="ARBA00022670"/>
    </source>
</evidence>
<feature type="region of interest" description="Disordered" evidence="6">
    <location>
        <begin position="213"/>
        <end position="256"/>
    </location>
</feature>
<dbReference type="PROSITE" id="PS51892">
    <property type="entry name" value="SUBTILASE"/>
    <property type="match status" value="1"/>
</dbReference>
<dbReference type="GO" id="GO:0006508">
    <property type="term" value="P:proteolysis"/>
    <property type="evidence" value="ECO:0007669"/>
    <property type="project" value="UniProtKB-KW"/>
</dbReference>
<dbReference type="AlphaFoldDB" id="A0A7G3UB13"/>
<evidence type="ECO:0000256" key="1">
    <source>
        <dbReference type="ARBA" id="ARBA00011073"/>
    </source>
</evidence>
<name>A0A7G3UB13_STRT9</name>
<feature type="region of interest" description="Disordered" evidence="6">
    <location>
        <begin position="27"/>
        <end position="69"/>
    </location>
</feature>
<evidence type="ECO:0000256" key="7">
    <source>
        <dbReference type="SAM" id="Phobius"/>
    </source>
</evidence>
<dbReference type="InterPro" id="IPR050131">
    <property type="entry name" value="Peptidase_S8_subtilisin-like"/>
</dbReference>
<keyword evidence="7" id="KW-0812">Transmembrane</keyword>
<organism evidence="10 11">
    <name type="scientific">Streptomyces tsukubensis (strain DSM 42081 / NBRC 108919 / NRRL 18488 / 9993)</name>
    <dbReference type="NCBI Taxonomy" id="1114943"/>
    <lineage>
        <taxon>Bacteria</taxon>
        <taxon>Bacillati</taxon>
        <taxon>Actinomycetota</taxon>
        <taxon>Actinomycetes</taxon>
        <taxon>Kitasatosporales</taxon>
        <taxon>Streptomycetaceae</taxon>
        <taxon>Streptomyces</taxon>
    </lineage>
</organism>
<dbReference type="PANTHER" id="PTHR43806">
    <property type="entry name" value="PEPTIDASE S8"/>
    <property type="match status" value="1"/>
</dbReference>
<dbReference type="Gene3D" id="3.40.50.200">
    <property type="entry name" value="Peptidase S8/S53 domain"/>
    <property type="match status" value="1"/>
</dbReference>
<keyword evidence="2" id="KW-0645">Protease</keyword>
<evidence type="ECO:0000313" key="10">
    <source>
        <dbReference type="EMBL" id="QKM66300.1"/>
    </source>
</evidence>
<dbReference type="PANTHER" id="PTHR43806:SF11">
    <property type="entry name" value="CEREVISIN-RELATED"/>
    <property type="match status" value="1"/>
</dbReference>
<feature type="signal peptide" evidence="8">
    <location>
        <begin position="1"/>
        <end position="25"/>
    </location>
</feature>
<evidence type="ECO:0000256" key="4">
    <source>
        <dbReference type="ARBA" id="ARBA00022825"/>
    </source>
</evidence>
<keyword evidence="7" id="KW-1133">Transmembrane helix</keyword>
<comment type="similarity">
    <text evidence="1 5">Belongs to the peptidase S8 family.</text>
</comment>
<protein>
    <submittedName>
        <fullName evidence="10">Peptidase</fullName>
    </submittedName>
</protein>
<keyword evidence="8" id="KW-0732">Signal</keyword>
<comment type="caution">
    <text evidence="5">Lacks conserved residue(s) required for the propagation of feature annotation.</text>
</comment>
<feature type="compositionally biased region" description="Low complexity" evidence="6">
    <location>
        <begin position="27"/>
        <end position="40"/>
    </location>
</feature>
<feature type="domain" description="Peptidase S8/S53" evidence="9">
    <location>
        <begin position="84"/>
        <end position="316"/>
    </location>
</feature>
<dbReference type="SUPFAM" id="SSF52743">
    <property type="entry name" value="Subtilisin-like"/>
    <property type="match status" value="1"/>
</dbReference>
<dbReference type="InterPro" id="IPR015500">
    <property type="entry name" value="Peptidase_S8_subtilisin-rel"/>
</dbReference>
<proteinExistence type="inferred from homology"/>
<dbReference type="InterPro" id="IPR000209">
    <property type="entry name" value="Peptidase_S8/S53_dom"/>
</dbReference>
<keyword evidence="3" id="KW-0378">Hydrolase</keyword>
<accession>A0A7G3UB13</accession>
<sequence>MRRRTTVLLGLVTLAVLLPPPAALADPTAPADGAGSGTTTLPGMPERLPEGQDGCTTHRGRPTSAAPWTRRSLGLDQVWKLSRGRGTTVAVVGTGVSAVPAVLAGRVTAVGAADRDCVGRGTFQAGLVAGASLPGQGFSGVAPAARILAVRGTGERGEPDPALLAAGVRKAAEAGADVITVTAPLDGSLPAVRAAMAAAVRHDSLVVVPAAADAAPRGGSGGDQGPPAPAPPPEALAVLDSGPQGTRNPLAPGYTRADLTAPGAALVGPGPVGDGKWTASGSSLAAALTAGAAALVRSYHPSLRADQVRERLLAGAYPGAGLPALDPYGAVSGPARPAAAAPAAEKPVALPEQTDTGAARSTALLVTAASVGTILAVAFAAAVLPRGRARNWRPGRYEADRRAG</sequence>
<keyword evidence="7" id="KW-0472">Membrane</keyword>
<evidence type="ECO:0000256" key="5">
    <source>
        <dbReference type="PROSITE-ProRule" id="PRU01240"/>
    </source>
</evidence>
<keyword evidence="11" id="KW-1185">Reference proteome</keyword>
<dbReference type="GO" id="GO:0004252">
    <property type="term" value="F:serine-type endopeptidase activity"/>
    <property type="evidence" value="ECO:0007669"/>
    <property type="project" value="InterPro"/>
</dbReference>
<feature type="chain" id="PRO_5028832889" evidence="8">
    <location>
        <begin position="26"/>
        <end position="404"/>
    </location>
</feature>
<evidence type="ECO:0000256" key="3">
    <source>
        <dbReference type="ARBA" id="ARBA00022801"/>
    </source>
</evidence>
<reference evidence="10 11" key="1">
    <citation type="journal article" date="2012" name="J. Bacteriol.">
        <title>Draft genome of Streptomyces tsukubaensis NRRL 18488, the producer of the clinically important immunosuppressant tacrolimus (FK506).</title>
        <authorList>
            <person name="Barreiro C."/>
            <person name="Prieto C."/>
            <person name="Sola-Landa A."/>
            <person name="Solera E."/>
            <person name="Martinez-Castro M."/>
            <person name="Perez-Redondo R."/>
            <person name="Garcia-Estrada C."/>
            <person name="Aparicio J.F."/>
            <person name="Fernandez-Martinez L.T."/>
            <person name="Santos-Aberturas J."/>
            <person name="Salehi-Najafabadi Z."/>
            <person name="Rodriguez-Garcia A."/>
            <person name="Tauch A."/>
            <person name="Martin J.F."/>
        </authorList>
    </citation>
    <scope>NUCLEOTIDE SEQUENCE [LARGE SCALE GENOMIC DNA]</scope>
    <source>
        <strain evidence="11">DSM 42081 / NBRC 108919 / NRRL 18488 / 9993</strain>
    </source>
</reference>